<dbReference type="Pfam" id="PF00188">
    <property type="entry name" value="CAP"/>
    <property type="match status" value="1"/>
</dbReference>
<feature type="compositionally biased region" description="Low complexity" evidence="1">
    <location>
        <begin position="140"/>
        <end position="168"/>
    </location>
</feature>
<evidence type="ECO:0000313" key="4">
    <source>
        <dbReference type="Proteomes" id="UP001651158"/>
    </source>
</evidence>
<dbReference type="EMBL" id="JAKROA010000005">
    <property type="protein sequence ID" value="KAL5106783.1"/>
    <property type="molecule type" value="Genomic_DNA"/>
</dbReference>
<dbReference type="SMART" id="SM00198">
    <property type="entry name" value="SCP"/>
    <property type="match status" value="1"/>
</dbReference>
<keyword evidence="4" id="KW-1185">Reference proteome</keyword>
<evidence type="ECO:0000256" key="1">
    <source>
        <dbReference type="SAM" id="MobiDB-lite"/>
    </source>
</evidence>
<feature type="region of interest" description="Disordered" evidence="1">
    <location>
        <begin position="135"/>
        <end position="214"/>
    </location>
</feature>
<dbReference type="Proteomes" id="UP001651158">
    <property type="component" value="Unassembled WGS sequence"/>
</dbReference>
<gene>
    <name evidence="3" type="ORF">TcWFU_004337</name>
</gene>
<dbReference type="InterPro" id="IPR035940">
    <property type="entry name" value="CAP_sf"/>
</dbReference>
<organism evidence="3 4">
    <name type="scientific">Taenia crassiceps</name>
    <dbReference type="NCBI Taxonomy" id="6207"/>
    <lineage>
        <taxon>Eukaryota</taxon>
        <taxon>Metazoa</taxon>
        <taxon>Spiralia</taxon>
        <taxon>Lophotrochozoa</taxon>
        <taxon>Platyhelminthes</taxon>
        <taxon>Cestoda</taxon>
        <taxon>Eucestoda</taxon>
        <taxon>Cyclophyllidea</taxon>
        <taxon>Taeniidae</taxon>
        <taxon>Taenia</taxon>
    </lineage>
</organism>
<dbReference type="Gene3D" id="3.40.33.10">
    <property type="entry name" value="CAP"/>
    <property type="match status" value="1"/>
</dbReference>
<evidence type="ECO:0000313" key="3">
    <source>
        <dbReference type="EMBL" id="KAL5106783.1"/>
    </source>
</evidence>
<comment type="caution">
    <text evidence="3">The sequence shown here is derived from an EMBL/GenBank/DDBJ whole genome shotgun (WGS) entry which is preliminary data.</text>
</comment>
<evidence type="ECO:0000259" key="2">
    <source>
        <dbReference type="SMART" id="SM00198"/>
    </source>
</evidence>
<dbReference type="CDD" id="cd05380">
    <property type="entry name" value="CAP_euk"/>
    <property type="match status" value="1"/>
</dbReference>
<proteinExistence type="predicted"/>
<dbReference type="SUPFAM" id="SSF55797">
    <property type="entry name" value="PR-1-like"/>
    <property type="match status" value="1"/>
</dbReference>
<feature type="domain" description="SCP" evidence="2">
    <location>
        <begin position="2"/>
        <end position="127"/>
    </location>
</feature>
<reference evidence="3 4" key="1">
    <citation type="journal article" date="2022" name="Front. Cell. Infect. Microbiol.">
        <title>The Genomes of Two Strains of Taenia crassiceps the Animal Model for the Study of Human Cysticercosis.</title>
        <authorList>
            <person name="Bobes R.J."/>
            <person name="Estrada K."/>
            <person name="Rios-Valencia D.G."/>
            <person name="Calderon-Gallegos A."/>
            <person name="de la Torre P."/>
            <person name="Carrero J.C."/>
            <person name="Sanchez-Flores A."/>
            <person name="Laclette J.P."/>
        </authorList>
    </citation>
    <scope>NUCLEOTIDE SEQUENCE [LARGE SCALE GENOMIC DNA]</scope>
    <source>
        <strain evidence="3">WFUcys</strain>
    </source>
</reference>
<name>A0ABR4QB28_9CEST</name>
<accession>A0ABR4QB28</accession>
<dbReference type="InterPro" id="IPR014044">
    <property type="entry name" value="CAP_dom"/>
</dbReference>
<sequence>MSIRNNFEFRGQKLTPFTYSMELEKLALEWAKTCKRSEPNDPRFTSFGNNVGSCPLDWPLLREWSVRLLAQVKTYNPANGECTDGPCEHYREIVQPNNTKFGCAINVCHISKPKPKSTLLSVCLYQAERQSDSIQPIARSTTTTEGPTATTNMTTAASTTASESGTTELVETGSSSELPFVPGSTTTTENDDDDDVRRDDEEKEDEGSFESEYASTSTNVFLHLLSYSVITISLFS</sequence>
<protein>
    <recommendedName>
        <fullName evidence="2">SCP domain-containing protein</fullName>
    </recommendedName>
</protein>